<dbReference type="PROSITE" id="PS50004">
    <property type="entry name" value="C2"/>
    <property type="match status" value="1"/>
</dbReference>
<dbReference type="InterPro" id="IPR035892">
    <property type="entry name" value="C2_domain_sf"/>
</dbReference>
<accession>A0ABP0GWU3</accession>
<proteinExistence type="predicted"/>
<feature type="domain" description="C2" evidence="1">
    <location>
        <begin position="1"/>
        <end position="123"/>
    </location>
</feature>
<evidence type="ECO:0000259" key="1">
    <source>
        <dbReference type="PROSITE" id="PS50004"/>
    </source>
</evidence>
<reference evidence="2 3" key="1">
    <citation type="submission" date="2024-02" db="EMBL/GenBank/DDBJ databases">
        <authorList>
            <person name="Daric V."/>
            <person name="Darras S."/>
        </authorList>
    </citation>
    <scope>NUCLEOTIDE SEQUENCE [LARGE SCALE GENOMIC DNA]</scope>
</reference>
<dbReference type="Gene3D" id="2.60.40.150">
    <property type="entry name" value="C2 domain"/>
    <property type="match status" value="1"/>
</dbReference>
<evidence type="ECO:0000313" key="2">
    <source>
        <dbReference type="EMBL" id="CAK8696201.1"/>
    </source>
</evidence>
<dbReference type="Pfam" id="PF00168">
    <property type="entry name" value="C2"/>
    <property type="match status" value="2"/>
</dbReference>
<dbReference type="PANTHER" id="PTHR10857">
    <property type="entry name" value="COPINE"/>
    <property type="match status" value="1"/>
</dbReference>
<dbReference type="InterPro" id="IPR045052">
    <property type="entry name" value="Copine"/>
</dbReference>
<dbReference type="InterPro" id="IPR000008">
    <property type="entry name" value="C2_dom"/>
</dbReference>
<comment type="caution">
    <text evidence="2">The sequence shown here is derived from an EMBL/GenBank/DDBJ whole genome shotgun (WGS) entry which is preliminary data.</text>
</comment>
<name>A0ABP0GWU3_CLALP</name>
<dbReference type="CDD" id="cd04048">
    <property type="entry name" value="C2A_Copine"/>
    <property type="match status" value="1"/>
</dbReference>
<dbReference type="EMBL" id="CAWYQH010000152">
    <property type="protein sequence ID" value="CAK8696201.1"/>
    <property type="molecule type" value="Genomic_DNA"/>
</dbReference>
<protein>
    <recommendedName>
        <fullName evidence="1">C2 domain-containing protein</fullName>
    </recommendedName>
</protein>
<dbReference type="SUPFAM" id="SSF49562">
    <property type="entry name" value="C2 domain (Calcium/lipid-binding domain, CaLB)"/>
    <property type="match status" value="1"/>
</dbReference>
<gene>
    <name evidence="2" type="ORF">CVLEPA_LOCUS29375</name>
</gene>
<dbReference type="Proteomes" id="UP001642483">
    <property type="component" value="Unassembled WGS sequence"/>
</dbReference>
<evidence type="ECO:0000313" key="3">
    <source>
        <dbReference type="Proteomes" id="UP001642483"/>
    </source>
</evidence>
<dbReference type="PANTHER" id="PTHR10857:SF102">
    <property type="entry name" value="C2 DOMAIN-CONTAINING PROTEIN"/>
    <property type="match status" value="1"/>
</dbReference>
<keyword evidence="3" id="KW-1185">Reference proteome</keyword>
<dbReference type="SMART" id="SM00239">
    <property type="entry name" value="C2"/>
    <property type="match status" value="1"/>
</dbReference>
<organism evidence="2 3">
    <name type="scientific">Clavelina lepadiformis</name>
    <name type="common">Light-bulb sea squirt</name>
    <name type="synonym">Ascidia lepadiformis</name>
    <dbReference type="NCBI Taxonomy" id="159417"/>
    <lineage>
        <taxon>Eukaryota</taxon>
        <taxon>Metazoa</taxon>
        <taxon>Chordata</taxon>
        <taxon>Tunicata</taxon>
        <taxon>Ascidiacea</taxon>
        <taxon>Aplousobranchia</taxon>
        <taxon>Clavelinidae</taxon>
        <taxon>Clavelina</taxon>
    </lineage>
</organism>
<sequence>MNQPRVVLPTAPCHSKVELRVSCANLLDKDVMSKSDPLCALYVQKKDGKWFELGRTEVILNNLNPRFAKTFVIDYYFEEVQKLKFAVFDIDNATQSLIDDDFLGEVESTLGHIVSNAAITEKLLMHNKRPAGRSTITITAEKLGGNNEVAHLHFRAQGLDKKDFFGKSDPYLEIHRQGPDGRMMMIRRMDDGS</sequence>